<dbReference type="Gene3D" id="3.30.700.10">
    <property type="entry name" value="Glycoprotein, Type 4 Pilin"/>
    <property type="match status" value="1"/>
</dbReference>
<dbReference type="Proteomes" id="UP000230390">
    <property type="component" value="Unassembled WGS sequence"/>
</dbReference>
<dbReference type="PANTHER" id="PTHR30093:SF47">
    <property type="entry name" value="TYPE IV PILUS NON-CORE MINOR PILIN PILE"/>
    <property type="match status" value="1"/>
</dbReference>
<dbReference type="InterPro" id="IPR012902">
    <property type="entry name" value="N_methyl_site"/>
</dbReference>
<organism evidence="2 3">
    <name type="scientific">Massilia eurypsychrophila</name>
    <dbReference type="NCBI Taxonomy" id="1485217"/>
    <lineage>
        <taxon>Bacteria</taxon>
        <taxon>Pseudomonadati</taxon>
        <taxon>Pseudomonadota</taxon>
        <taxon>Betaproteobacteria</taxon>
        <taxon>Burkholderiales</taxon>
        <taxon>Oxalobacteraceae</taxon>
        <taxon>Telluria group</taxon>
        <taxon>Massilia</taxon>
    </lineage>
</organism>
<keyword evidence="3" id="KW-1185">Reference proteome</keyword>
<dbReference type="PANTHER" id="PTHR30093">
    <property type="entry name" value="GENERAL SECRETION PATHWAY PROTEIN G"/>
    <property type="match status" value="1"/>
</dbReference>
<dbReference type="NCBIfam" id="TIGR02532">
    <property type="entry name" value="IV_pilin_GFxxxE"/>
    <property type="match status" value="1"/>
</dbReference>
<sequence length="140" mass="14623">MNDISHQRAGAARQAGVTLIELMVVLVIIGIISAIAYPSYTRHVLKSNRSNAQAMLMENAQFLERYYTVNNTYAGAAVVSAVVPKGATGSAIKYNVSFSVSPSATVYTVQAVPANSQAGDACGTLTLAHTGAQTPATGCW</sequence>
<evidence type="ECO:0000313" key="2">
    <source>
        <dbReference type="EMBL" id="PIL45842.1"/>
    </source>
</evidence>
<dbReference type="OrthoDB" id="8592370at2"/>
<accession>A0A2G8TII2</accession>
<proteinExistence type="predicted"/>
<protein>
    <submittedName>
        <fullName evidence="2">Pilus assembly protein PilE</fullName>
    </submittedName>
</protein>
<feature type="transmembrane region" description="Helical" evidence="1">
    <location>
        <begin position="20"/>
        <end position="40"/>
    </location>
</feature>
<dbReference type="EMBL" id="PDOC01000003">
    <property type="protein sequence ID" value="PIL45842.1"/>
    <property type="molecule type" value="Genomic_DNA"/>
</dbReference>
<keyword evidence="1" id="KW-1133">Transmembrane helix</keyword>
<reference evidence="2 3" key="1">
    <citation type="submission" date="2017-10" db="EMBL/GenBank/DDBJ databases">
        <title>Massilia psychrophilum sp. nov., a novel purple-pigmented bacterium isolated from Tianshan glacier, Xinjiang Municipality, China.</title>
        <authorList>
            <person name="Wang H."/>
        </authorList>
    </citation>
    <scope>NUCLEOTIDE SEQUENCE [LARGE SCALE GENOMIC DNA]</scope>
    <source>
        <strain evidence="2 3">JCM 30074</strain>
    </source>
</reference>
<dbReference type="PROSITE" id="PS00409">
    <property type="entry name" value="PROKAR_NTER_METHYL"/>
    <property type="match status" value="1"/>
</dbReference>
<evidence type="ECO:0000256" key="1">
    <source>
        <dbReference type="SAM" id="Phobius"/>
    </source>
</evidence>
<dbReference type="AlphaFoldDB" id="A0A2G8TII2"/>
<dbReference type="SUPFAM" id="SSF54523">
    <property type="entry name" value="Pili subunits"/>
    <property type="match status" value="1"/>
</dbReference>
<keyword evidence="1" id="KW-0812">Transmembrane</keyword>
<name>A0A2G8TII2_9BURK</name>
<comment type="caution">
    <text evidence="2">The sequence shown here is derived from an EMBL/GenBank/DDBJ whole genome shotgun (WGS) entry which is preliminary data.</text>
</comment>
<keyword evidence="1" id="KW-0472">Membrane</keyword>
<gene>
    <name evidence="2" type="ORF">CR105_07225</name>
</gene>
<dbReference type="RefSeq" id="WP_099787752.1">
    <property type="nucleotide sequence ID" value="NZ_JBHLYV010000029.1"/>
</dbReference>
<dbReference type="Pfam" id="PF16732">
    <property type="entry name" value="ComP_DUS"/>
    <property type="match status" value="1"/>
</dbReference>
<dbReference type="InterPro" id="IPR045584">
    <property type="entry name" value="Pilin-like"/>
</dbReference>
<dbReference type="InterPro" id="IPR031982">
    <property type="entry name" value="PilE-like"/>
</dbReference>
<evidence type="ECO:0000313" key="3">
    <source>
        <dbReference type="Proteomes" id="UP000230390"/>
    </source>
</evidence>
<dbReference type="Pfam" id="PF07963">
    <property type="entry name" value="N_methyl"/>
    <property type="match status" value="1"/>
</dbReference>
<dbReference type="GO" id="GO:0043683">
    <property type="term" value="P:type IV pilus assembly"/>
    <property type="evidence" value="ECO:0007669"/>
    <property type="project" value="InterPro"/>
</dbReference>